<keyword evidence="1" id="KW-0547">Nucleotide-binding</keyword>
<keyword evidence="2 4" id="KW-0067">ATP-binding</keyword>
<reference evidence="4 5" key="1">
    <citation type="submission" date="2018-12" db="EMBL/GenBank/DDBJ databases">
        <title>Rubrispira sanarue gen. nov., sp., nov., a member of the order Silvanigrellales, isolated from a brackish lake in Hamamatsu Japan.</title>
        <authorList>
            <person name="Maejima Y."/>
            <person name="Iino T."/>
            <person name="Muraguchi Y."/>
            <person name="Fukuda K."/>
            <person name="Nojiri H."/>
            <person name="Ohkuma M."/>
            <person name="Moriuchi R."/>
            <person name="Dohra H."/>
            <person name="Kimbara K."/>
            <person name="Shintani M."/>
        </authorList>
    </citation>
    <scope>NUCLEOTIDE SEQUENCE [LARGE SCALE GENOMIC DNA]</scope>
    <source>
        <strain evidence="4 5">RF1110005</strain>
    </source>
</reference>
<dbReference type="InterPro" id="IPR027417">
    <property type="entry name" value="P-loop_NTPase"/>
</dbReference>
<organism evidence="4 5">
    <name type="scientific">Fluviispira sanaruensis</name>
    <dbReference type="NCBI Taxonomy" id="2493639"/>
    <lineage>
        <taxon>Bacteria</taxon>
        <taxon>Pseudomonadati</taxon>
        <taxon>Bdellovibrionota</taxon>
        <taxon>Oligoflexia</taxon>
        <taxon>Silvanigrellales</taxon>
        <taxon>Silvanigrellaceae</taxon>
        <taxon>Fluviispira</taxon>
    </lineage>
</organism>
<dbReference type="KEGG" id="sbf:JCM31447_20970"/>
<dbReference type="InterPro" id="IPR000523">
    <property type="entry name" value="Mg_chelatse_chII-like_cat_dom"/>
</dbReference>
<evidence type="ECO:0000256" key="1">
    <source>
        <dbReference type="ARBA" id="ARBA00022741"/>
    </source>
</evidence>
<dbReference type="Pfam" id="PF13541">
    <property type="entry name" value="ChlI"/>
    <property type="match status" value="1"/>
</dbReference>
<sequence>MAKTYSCTLVGVKVIHVEIETVVGSGFSGLNILGLSPEITRDMRERIRSALECIGIPIPARRVVVNITPSDSLKLSRTPTCQLDFAVATSIIYALFQENKKGAKLLPPVKEYLAGEISLSGQIKAIENPLVYFAALHSMQKEEAIFCLPYAKLENQLFTPAHNLEFYASLSEWISARKISELGSIKKRAPFQPLSKYQQTYDSTFMNEQEVSNNIKILAKNPKICVAILIAALSRSHILIAGEPGVGKSFSIDKIIHFLPPLSEKEKIEVKLIHPCGIQNERPFRAPHHSASSAALVGGQTLKPGEASLAHHGILFLDELAEFSRTSLESLREPLDSGQVSLARSGGQITYPAKFQLCATTNPCGCGYLFSRKRPCRCNPSDSKKYLQKLSGPLLDRFSIQLWAENHFDENNLDIFSRHLLEILKKEGSILLSKKIIELQRLDLNAKLRQEIKFWHEATIQANPDFQSLSNRGQIKINELMFYFNLLFPELKKSEHYISSVLSYRILNKMFTENIF</sequence>
<dbReference type="EMBL" id="AP019368">
    <property type="protein sequence ID" value="BBH53650.1"/>
    <property type="molecule type" value="Genomic_DNA"/>
</dbReference>
<feature type="domain" description="MCM C-terminal AAA(+) ATPase" evidence="3">
    <location>
        <begin position="301"/>
        <end position="420"/>
    </location>
</feature>
<evidence type="ECO:0000313" key="5">
    <source>
        <dbReference type="Proteomes" id="UP000291236"/>
    </source>
</evidence>
<dbReference type="PROSITE" id="PS50051">
    <property type="entry name" value="MCM_2"/>
    <property type="match status" value="1"/>
</dbReference>
<gene>
    <name evidence="4" type="ORF">JCM31447_20970</name>
</gene>
<name>A0A4P2VNN1_FLUSA</name>
<dbReference type="SMART" id="SM00382">
    <property type="entry name" value="AAA"/>
    <property type="match status" value="1"/>
</dbReference>
<protein>
    <submittedName>
        <fullName evidence="4">ATP-binding protein</fullName>
    </submittedName>
</protein>
<dbReference type="SUPFAM" id="SSF54211">
    <property type="entry name" value="Ribosomal protein S5 domain 2-like"/>
    <property type="match status" value="1"/>
</dbReference>
<dbReference type="InterPro" id="IPR020568">
    <property type="entry name" value="Ribosomal_Su5_D2-typ_SF"/>
</dbReference>
<dbReference type="InterPro" id="IPR045006">
    <property type="entry name" value="CHLI-like"/>
</dbReference>
<dbReference type="RefSeq" id="WP_130609934.1">
    <property type="nucleotide sequence ID" value="NZ_AP019368.1"/>
</dbReference>
<evidence type="ECO:0000313" key="4">
    <source>
        <dbReference type="EMBL" id="BBH53650.1"/>
    </source>
</evidence>
<proteinExistence type="predicted"/>
<dbReference type="InterPro" id="IPR003593">
    <property type="entry name" value="AAA+_ATPase"/>
</dbReference>
<dbReference type="SUPFAM" id="SSF52540">
    <property type="entry name" value="P-loop containing nucleoside triphosphate hydrolases"/>
    <property type="match status" value="1"/>
</dbReference>
<evidence type="ECO:0000259" key="3">
    <source>
        <dbReference type="PROSITE" id="PS50051"/>
    </source>
</evidence>
<dbReference type="GO" id="GO:0005524">
    <property type="term" value="F:ATP binding"/>
    <property type="evidence" value="ECO:0007669"/>
    <property type="project" value="UniProtKB-KW"/>
</dbReference>
<dbReference type="OrthoDB" id="9813147at2"/>
<accession>A0A4P2VNN1</accession>
<dbReference type="Pfam" id="PF01078">
    <property type="entry name" value="Mg_chelatase"/>
    <property type="match status" value="1"/>
</dbReference>
<dbReference type="Proteomes" id="UP000291236">
    <property type="component" value="Chromosome"/>
</dbReference>
<dbReference type="InterPro" id="IPR001208">
    <property type="entry name" value="MCM_dom"/>
</dbReference>
<dbReference type="Gene3D" id="3.40.50.300">
    <property type="entry name" value="P-loop containing nucleotide triphosphate hydrolases"/>
    <property type="match status" value="1"/>
</dbReference>
<dbReference type="PANTHER" id="PTHR32039:SF7">
    <property type="entry name" value="COMPETENCE PROTEIN COMM"/>
    <property type="match status" value="1"/>
</dbReference>
<dbReference type="PANTHER" id="PTHR32039">
    <property type="entry name" value="MAGNESIUM-CHELATASE SUBUNIT CHLI"/>
    <property type="match status" value="1"/>
</dbReference>
<dbReference type="AlphaFoldDB" id="A0A4P2VNN1"/>
<keyword evidence="5" id="KW-1185">Reference proteome</keyword>
<dbReference type="GO" id="GO:0003677">
    <property type="term" value="F:DNA binding"/>
    <property type="evidence" value="ECO:0007669"/>
    <property type="project" value="InterPro"/>
</dbReference>
<evidence type="ECO:0000256" key="2">
    <source>
        <dbReference type="ARBA" id="ARBA00022840"/>
    </source>
</evidence>